<gene>
    <name evidence="6" type="ORF">GCM10009533_49950</name>
</gene>
<evidence type="ECO:0000256" key="2">
    <source>
        <dbReference type="ARBA" id="ARBA00023015"/>
    </source>
</evidence>
<dbReference type="Pfam" id="PF00126">
    <property type="entry name" value="HTH_1"/>
    <property type="match status" value="1"/>
</dbReference>
<sequence>MDLLPLRYFRVVARHEHISRAATELRVSQPSLSRTIARLETELGVPLFDRRGRHVRLNRFGATLLRRVERALDELEQGRRELADAAGLAHGSVAVATETLLTLVEPLTGFRNDHPGVDVRLHQSSVDGLLERLRRGEVDLCLMSQPVDDPALESAEVLHEEVLLATPLGHRLATRERIGMGDLDGEPFITTRPGYWQRVLTDRLFAAAGSRPTIVCEADEPGATAYLISSGLGVGLLPATARRFAPHAPLAWLHLDAPDCHRTLTFVWRRDAYVSLAAQEFRAHVTATVRRAAAGDEQAEQRPAVLP</sequence>
<comment type="caution">
    <text evidence="6">The sequence shown here is derived from an EMBL/GenBank/DDBJ whole genome shotgun (WGS) entry which is preliminary data.</text>
</comment>
<evidence type="ECO:0000259" key="5">
    <source>
        <dbReference type="PROSITE" id="PS50931"/>
    </source>
</evidence>
<dbReference type="EMBL" id="BAAAGS010000039">
    <property type="protein sequence ID" value="GAA0545037.1"/>
    <property type="molecule type" value="Genomic_DNA"/>
</dbReference>
<keyword evidence="3" id="KW-0238">DNA-binding</keyword>
<evidence type="ECO:0000256" key="1">
    <source>
        <dbReference type="ARBA" id="ARBA00009437"/>
    </source>
</evidence>
<keyword evidence="4" id="KW-0804">Transcription</keyword>
<dbReference type="InterPro" id="IPR005119">
    <property type="entry name" value="LysR_subst-bd"/>
</dbReference>
<name>A0ABP3NLQ6_SACER</name>
<dbReference type="PANTHER" id="PTHR30346:SF28">
    <property type="entry name" value="HTH-TYPE TRANSCRIPTIONAL REGULATOR CYNR"/>
    <property type="match status" value="1"/>
</dbReference>
<dbReference type="Proteomes" id="UP001500729">
    <property type="component" value="Unassembled WGS sequence"/>
</dbReference>
<dbReference type="PRINTS" id="PR00039">
    <property type="entry name" value="HTHLYSR"/>
</dbReference>
<accession>A0ABP3NLQ6</accession>
<evidence type="ECO:0000256" key="3">
    <source>
        <dbReference type="ARBA" id="ARBA00023125"/>
    </source>
</evidence>
<dbReference type="PANTHER" id="PTHR30346">
    <property type="entry name" value="TRANSCRIPTIONAL DUAL REGULATOR HCAR-RELATED"/>
    <property type="match status" value="1"/>
</dbReference>
<evidence type="ECO:0000313" key="6">
    <source>
        <dbReference type="EMBL" id="GAA0545037.1"/>
    </source>
</evidence>
<dbReference type="Gene3D" id="3.40.190.290">
    <property type="match status" value="1"/>
</dbReference>
<keyword evidence="7" id="KW-1185">Reference proteome</keyword>
<keyword evidence="2" id="KW-0805">Transcription regulation</keyword>
<dbReference type="InterPro" id="IPR000847">
    <property type="entry name" value="LysR_HTH_N"/>
</dbReference>
<evidence type="ECO:0000313" key="7">
    <source>
        <dbReference type="Proteomes" id="UP001500729"/>
    </source>
</evidence>
<dbReference type="InterPro" id="IPR036390">
    <property type="entry name" value="WH_DNA-bd_sf"/>
</dbReference>
<organism evidence="6 7">
    <name type="scientific">Saccharopolyspora erythraea</name>
    <name type="common">Streptomyces erythraeus</name>
    <dbReference type="NCBI Taxonomy" id="1836"/>
    <lineage>
        <taxon>Bacteria</taxon>
        <taxon>Bacillati</taxon>
        <taxon>Actinomycetota</taxon>
        <taxon>Actinomycetes</taxon>
        <taxon>Pseudonocardiales</taxon>
        <taxon>Pseudonocardiaceae</taxon>
        <taxon>Saccharopolyspora</taxon>
    </lineage>
</organism>
<reference evidence="7" key="1">
    <citation type="journal article" date="2019" name="Int. J. Syst. Evol. Microbiol.">
        <title>The Global Catalogue of Microorganisms (GCM) 10K type strain sequencing project: providing services to taxonomists for standard genome sequencing and annotation.</title>
        <authorList>
            <consortium name="The Broad Institute Genomics Platform"/>
            <consortium name="The Broad Institute Genome Sequencing Center for Infectious Disease"/>
            <person name="Wu L."/>
            <person name="Ma J."/>
        </authorList>
    </citation>
    <scope>NUCLEOTIDE SEQUENCE [LARGE SCALE GENOMIC DNA]</scope>
    <source>
        <strain evidence="7">JCM 10303</strain>
    </source>
</reference>
<dbReference type="Gene3D" id="1.10.10.10">
    <property type="entry name" value="Winged helix-like DNA-binding domain superfamily/Winged helix DNA-binding domain"/>
    <property type="match status" value="1"/>
</dbReference>
<comment type="similarity">
    <text evidence="1">Belongs to the LysR transcriptional regulatory family.</text>
</comment>
<dbReference type="SUPFAM" id="SSF53850">
    <property type="entry name" value="Periplasmic binding protein-like II"/>
    <property type="match status" value="1"/>
</dbReference>
<protein>
    <submittedName>
        <fullName evidence="6">LysR substrate-binding domain-containing protein</fullName>
    </submittedName>
</protein>
<dbReference type="Pfam" id="PF03466">
    <property type="entry name" value="LysR_substrate"/>
    <property type="match status" value="1"/>
</dbReference>
<proteinExistence type="inferred from homology"/>
<evidence type="ECO:0000256" key="4">
    <source>
        <dbReference type="ARBA" id="ARBA00023163"/>
    </source>
</evidence>
<dbReference type="PROSITE" id="PS50931">
    <property type="entry name" value="HTH_LYSR"/>
    <property type="match status" value="1"/>
</dbReference>
<dbReference type="SUPFAM" id="SSF46785">
    <property type="entry name" value="Winged helix' DNA-binding domain"/>
    <property type="match status" value="1"/>
</dbReference>
<dbReference type="RefSeq" id="WP_009947308.1">
    <property type="nucleotide sequence ID" value="NZ_BAAAGS010000039.1"/>
</dbReference>
<dbReference type="InterPro" id="IPR036388">
    <property type="entry name" value="WH-like_DNA-bd_sf"/>
</dbReference>
<feature type="domain" description="HTH lysR-type" evidence="5">
    <location>
        <begin position="1"/>
        <end position="58"/>
    </location>
</feature>